<protein>
    <submittedName>
        <fullName evidence="1">Uncharacterized protein</fullName>
    </submittedName>
</protein>
<dbReference type="AlphaFoldDB" id="A0A2A6B4L1"/>
<dbReference type="EnsemblMetazoa" id="PPA07056.1">
    <property type="protein sequence ID" value="PPA07056.1"/>
    <property type="gene ID" value="WBGene00096610"/>
</dbReference>
<evidence type="ECO:0000313" key="2">
    <source>
        <dbReference type="Proteomes" id="UP000005239"/>
    </source>
</evidence>
<accession>A0A2A6B4L1</accession>
<reference evidence="2" key="1">
    <citation type="journal article" date="2008" name="Nat. Genet.">
        <title>The Pristionchus pacificus genome provides a unique perspective on nematode lifestyle and parasitism.</title>
        <authorList>
            <person name="Dieterich C."/>
            <person name="Clifton S.W."/>
            <person name="Schuster L.N."/>
            <person name="Chinwalla A."/>
            <person name="Delehaunty K."/>
            <person name="Dinkelacker I."/>
            <person name="Fulton L."/>
            <person name="Fulton R."/>
            <person name="Godfrey J."/>
            <person name="Minx P."/>
            <person name="Mitreva M."/>
            <person name="Roeseler W."/>
            <person name="Tian H."/>
            <person name="Witte H."/>
            <person name="Yang S.P."/>
            <person name="Wilson R.K."/>
            <person name="Sommer R.J."/>
        </authorList>
    </citation>
    <scope>NUCLEOTIDE SEQUENCE [LARGE SCALE GENOMIC DNA]</scope>
    <source>
        <strain evidence="2">PS312</strain>
    </source>
</reference>
<sequence>MIMIEHIIHAYGPIAPISLGCAAFGPDCRWCWRWAAQEAGLIKPYVYEEDERVPENSAQGFISALGSAVRTIRSFFTRATSSLRPSPLSEPQPIPTLAPGSYSGKGKTINSVDTRRRAAAVAMGLASGILRPRSSNVTSLATAHWRSTAMSAPGRPTALSFTPNYAIAPVGLLHSEPLAALCELAQHRDQRVPALPRPRPLELPAAHFLCRWRVHVLRGAQRPVAVVSSE</sequence>
<keyword evidence="2" id="KW-1185">Reference proteome</keyword>
<organism evidence="1 2">
    <name type="scientific">Pristionchus pacificus</name>
    <name type="common">Parasitic nematode worm</name>
    <dbReference type="NCBI Taxonomy" id="54126"/>
    <lineage>
        <taxon>Eukaryota</taxon>
        <taxon>Metazoa</taxon>
        <taxon>Ecdysozoa</taxon>
        <taxon>Nematoda</taxon>
        <taxon>Chromadorea</taxon>
        <taxon>Rhabditida</taxon>
        <taxon>Rhabditina</taxon>
        <taxon>Diplogasteromorpha</taxon>
        <taxon>Diplogasteroidea</taxon>
        <taxon>Neodiplogasteridae</taxon>
        <taxon>Pristionchus</taxon>
    </lineage>
</organism>
<accession>A0A8R1U7A3</accession>
<reference evidence="1" key="2">
    <citation type="submission" date="2022-06" db="UniProtKB">
        <authorList>
            <consortium name="EnsemblMetazoa"/>
        </authorList>
    </citation>
    <scope>IDENTIFICATION</scope>
    <source>
        <strain evidence="1">PS312</strain>
    </source>
</reference>
<dbReference type="Proteomes" id="UP000005239">
    <property type="component" value="Unassembled WGS sequence"/>
</dbReference>
<evidence type="ECO:0000313" key="1">
    <source>
        <dbReference type="EnsemblMetazoa" id="PPA07056.1"/>
    </source>
</evidence>
<proteinExistence type="predicted"/>
<gene>
    <name evidence="1" type="primary">WBGene00096610</name>
</gene>
<name>A0A2A6B4L1_PRIPA</name>